<proteinExistence type="inferred from homology"/>
<comment type="similarity">
    <text evidence="7 8">Belongs to the PINc/VapC protein family.</text>
</comment>
<comment type="cofactor">
    <cofactor evidence="1 8">
        <name>Mg(2+)</name>
        <dbReference type="ChEBI" id="CHEBI:18420"/>
    </cofactor>
</comment>
<dbReference type="InterPro" id="IPR029060">
    <property type="entry name" value="PIN-like_dom_sf"/>
</dbReference>
<feature type="domain" description="PIN" evidence="9">
    <location>
        <begin position="2"/>
        <end position="121"/>
    </location>
</feature>
<evidence type="ECO:0000256" key="6">
    <source>
        <dbReference type="ARBA" id="ARBA00022842"/>
    </source>
</evidence>
<keyword evidence="4 8" id="KW-0479">Metal-binding</keyword>
<evidence type="ECO:0000313" key="11">
    <source>
        <dbReference type="Proteomes" id="UP000311605"/>
    </source>
</evidence>
<keyword evidence="3 8" id="KW-0540">Nuclease</keyword>
<dbReference type="HAMAP" id="MF_00265">
    <property type="entry name" value="VapC_Nob1"/>
    <property type="match status" value="1"/>
</dbReference>
<accession>A0A5C4XT58</accession>
<keyword evidence="8" id="KW-0800">Toxin</keyword>
<evidence type="ECO:0000256" key="3">
    <source>
        <dbReference type="ARBA" id="ARBA00022722"/>
    </source>
</evidence>
<keyword evidence="11" id="KW-1185">Reference proteome</keyword>
<dbReference type="Gene3D" id="3.40.50.1010">
    <property type="entry name" value="5'-nuclease"/>
    <property type="match status" value="1"/>
</dbReference>
<dbReference type="Pfam" id="PF01850">
    <property type="entry name" value="PIN"/>
    <property type="match status" value="1"/>
</dbReference>
<dbReference type="GO" id="GO:0090729">
    <property type="term" value="F:toxin activity"/>
    <property type="evidence" value="ECO:0007669"/>
    <property type="project" value="UniProtKB-KW"/>
</dbReference>
<dbReference type="InterPro" id="IPR050556">
    <property type="entry name" value="Type_II_TA_system_RNase"/>
</dbReference>
<dbReference type="GO" id="GO:0016787">
    <property type="term" value="F:hydrolase activity"/>
    <property type="evidence" value="ECO:0007669"/>
    <property type="project" value="UniProtKB-KW"/>
</dbReference>
<dbReference type="RefSeq" id="WP_139675564.1">
    <property type="nucleotide sequence ID" value="NZ_VDMN01000001.1"/>
</dbReference>
<keyword evidence="2 8" id="KW-1277">Toxin-antitoxin system</keyword>
<dbReference type="Proteomes" id="UP000311605">
    <property type="component" value="Unassembled WGS sequence"/>
</dbReference>
<dbReference type="GO" id="GO:0004540">
    <property type="term" value="F:RNA nuclease activity"/>
    <property type="evidence" value="ECO:0007669"/>
    <property type="project" value="InterPro"/>
</dbReference>
<keyword evidence="6 8" id="KW-0460">Magnesium</keyword>
<evidence type="ECO:0000256" key="7">
    <source>
        <dbReference type="ARBA" id="ARBA00038093"/>
    </source>
</evidence>
<dbReference type="CDD" id="cd18731">
    <property type="entry name" value="PIN_NgFitB-like"/>
    <property type="match status" value="1"/>
</dbReference>
<protein>
    <recommendedName>
        <fullName evidence="8">Ribonuclease VapC</fullName>
        <shortName evidence="8">RNase VapC</shortName>
        <ecNumber evidence="8">3.1.-.-</ecNumber>
    </recommendedName>
    <alternativeName>
        <fullName evidence="8">Toxin VapC</fullName>
    </alternativeName>
</protein>
<dbReference type="EC" id="3.1.-.-" evidence="8"/>
<dbReference type="OrthoDB" id="5458135at2"/>
<sequence>MIVLDTNVISELRNRRYSDHLLTWLDDVAHEETYLTTISIAEIHFGIGCLPDGRRKADLEELYRQIEAEFTDRILVFSIDAAHRYGQFSAERRSRGHPIETKDAMIAAICLSHGATLATRNVKDFEGLDLRLVNPFEGA</sequence>
<feature type="binding site" evidence="8">
    <location>
        <position position="5"/>
    </location>
    <ligand>
        <name>Mg(2+)</name>
        <dbReference type="ChEBI" id="CHEBI:18420"/>
    </ligand>
</feature>
<dbReference type="EMBL" id="VDMN01000001">
    <property type="protein sequence ID" value="TNM66281.1"/>
    <property type="molecule type" value="Genomic_DNA"/>
</dbReference>
<comment type="caution">
    <text evidence="10">The sequence shown here is derived from an EMBL/GenBank/DDBJ whole genome shotgun (WGS) entry which is preliminary data.</text>
</comment>
<keyword evidence="5 8" id="KW-0378">Hydrolase</keyword>
<dbReference type="PANTHER" id="PTHR33653">
    <property type="entry name" value="RIBONUCLEASE VAPC2"/>
    <property type="match status" value="1"/>
</dbReference>
<name>A0A5C4XT58_9HYPH</name>
<reference evidence="10 11" key="1">
    <citation type="submission" date="2019-06" db="EMBL/GenBank/DDBJ databases">
        <title>The draft genome of Rhizobium smilacinae PTYR-5.</title>
        <authorList>
            <person name="Liu L."/>
            <person name="Li L."/>
            <person name="Zhang X."/>
        </authorList>
    </citation>
    <scope>NUCLEOTIDE SEQUENCE [LARGE SCALE GENOMIC DNA]</scope>
    <source>
        <strain evidence="10 11">PTYR-5</strain>
    </source>
</reference>
<evidence type="ECO:0000256" key="1">
    <source>
        <dbReference type="ARBA" id="ARBA00001946"/>
    </source>
</evidence>
<evidence type="ECO:0000259" key="9">
    <source>
        <dbReference type="Pfam" id="PF01850"/>
    </source>
</evidence>
<dbReference type="GO" id="GO:0000287">
    <property type="term" value="F:magnesium ion binding"/>
    <property type="evidence" value="ECO:0007669"/>
    <property type="project" value="UniProtKB-UniRule"/>
</dbReference>
<comment type="function">
    <text evidence="8">Toxic component of a toxin-antitoxin (TA) system. An RNase.</text>
</comment>
<dbReference type="InterPro" id="IPR002716">
    <property type="entry name" value="PIN_dom"/>
</dbReference>
<feature type="binding site" evidence="8">
    <location>
        <position position="103"/>
    </location>
    <ligand>
        <name>Mg(2+)</name>
        <dbReference type="ChEBI" id="CHEBI:18420"/>
    </ligand>
</feature>
<dbReference type="AlphaFoldDB" id="A0A5C4XT58"/>
<dbReference type="InterPro" id="IPR022907">
    <property type="entry name" value="VapC_family"/>
</dbReference>
<evidence type="ECO:0000313" key="10">
    <source>
        <dbReference type="EMBL" id="TNM66281.1"/>
    </source>
</evidence>
<evidence type="ECO:0000256" key="2">
    <source>
        <dbReference type="ARBA" id="ARBA00022649"/>
    </source>
</evidence>
<dbReference type="PANTHER" id="PTHR33653:SF1">
    <property type="entry name" value="RIBONUCLEASE VAPC2"/>
    <property type="match status" value="1"/>
</dbReference>
<dbReference type="SUPFAM" id="SSF88723">
    <property type="entry name" value="PIN domain-like"/>
    <property type="match status" value="1"/>
</dbReference>
<evidence type="ECO:0000256" key="4">
    <source>
        <dbReference type="ARBA" id="ARBA00022723"/>
    </source>
</evidence>
<evidence type="ECO:0000256" key="8">
    <source>
        <dbReference type="HAMAP-Rule" id="MF_00265"/>
    </source>
</evidence>
<organism evidence="10 11">
    <name type="scientific">Aliirhizobium smilacinae</name>
    <dbReference type="NCBI Taxonomy" id="1395944"/>
    <lineage>
        <taxon>Bacteria</taxon>
        <taxon>Pseudomonadati</taxon>
        <taxon>Pseudomonadota</taxon>
        <taxon>Alphaproteobacteria</taxon>
        <taxon>Hyphomicrobiales</taxon>
        <taxon>Rhizobiaceae</taxon>
        <taxon>Aliirhizobium</taxon>
    </lineage>
</organism>
<evidence type="ECO:0000256" key="5">
    <source>
        <dbReference type="ARBA" id="ARBA00022801"/>
    </source>
</evidence>
<gene>
    <name evidence="8" type="primary">vapC</name>
    <name evidence="10" type="ORF">FHP24_08790</name>
</gene>